<keyword evidence="12" id="KW-1185">Reference proteome</keyword>
<dbReference type="EMBL" id="JACIBS010000001">
    <property type="protein sequence ID" value="MBB3661868.1"/>
    <property type="molecule type" value="Genomic_DNA"/>
</dbReference>
<comment type="similarity">
    <text evidence="1">Belongs to the peptidase M17 family.</text>
</comment>
<accession>A0A839XM82</accession>
<reference evidence="11 12" key="1">
    <citation type="submission" date="2020-08" db="EMBL/GenBank/DDBJ databases">
        <title>Sequencing the genomes of 1000 actinobacteria strains.</title>
        <authorList>
            <person name="Klenk H.-P."/>
        </authorList>
    </citation>
    <scope>NUCLEOTIDE SEQUENCE [LARGE SCALE GENOMIC DNA]</scope>
    <source>
        <strain evidence="11 12">DSM 45267</strain>
    </source>
</reference>
<evidence type="ECO:0000256" key="1">
    <source>
        <dbReference type="ARBA" id="ARBA00009528"/>
    </source>
</evidence>
<keyword evidence="2 11" id="KW-0031">Aminopeptidase</keyword>
<dbReference type="InterPro" id="IPR043472">
    <property type="entry name" value="Macro_dom-like"/>
</dbReference>
<dbReference type="GO" id="GO:0006508">
    <property type="term" value="P:proteolysis"/>
    <property type="evidence" value="ECO:0007669"/>
    <property type="project" value="UniProtKB-KW"/>
</dbReference>
<evidence type="ECO:0000256" key="8">
    <source>
        <dbReference type="ARBA" id="ARBA00050061"/>
    </source>
</evidence>
<dbReference type="Gene3D" id="3.40.220.10">
    <property type="entry name" value="Leucine Aminopeptidase, subunit E, domain 1"/>
    <property type="match status" value="1"/>
</dbReference>
<organism evidence="11 12">
    <name type="scientific">Prauserella sediminis</name>
    <dbReference type="NCBI Taxonomy" id="577680"/>
    <lineage>
        <taxon>Bacteria</taxon>
        <taxon>Bacillati</taxon>
        <taxon>Actinomycetota</taxon>
        <taxon>Actinomycetes</taxon>
        <taxon>Pseudonocardiales</taxon>
        <taxon>Pseudonocardiaceae</taxon>
        <taxon>Prauserella</taxon>
        <taxon>Prauserella salsuginis group</taxon>
    </lineage>
</organism>
<dbReference type="Gene3D" id="3.40.630.10">
    <property type="entry name" value="Zn peptidases"/>
    <property type="match status" value="1"/>
</dbReference>
<evidence type="ECO:0000256" key="4">
    <source>
        <dbReference type="ARBA" id="ARBA00022801"/>
    </source>
</evidence>
<dbReference type="RefSeq" id="WP_228725956.1">
    <property type="nucleotide sequence ID" value="NZ_JACIBS010000001.1"/>
</dbReference>
<evidence type="ECO:0000256" key="7">
    <source>
        <dbReference type="ARBA" id="ARBA00050021"/>
    </source>
</evidence>
<dbReference type="Proteomes" id="UP000564573">
    <property type="component" value="Unassembled WGS sequence"/>
</dbReference>
<protein>
    <recommendedName>
        <fullName evidence="7">Probable cytosol aminopeptidase</fullName>
    </recommendedName>
    <alternativeName>
        <fullName evidence="8">Leucine aminopeptidase</fullName>
    </alternativeName>
    <alternativeName>
        <fullName evidence="5">Leucyl aminopeptidase</fullName>
    </alternativeName>
</protein>
<proteinExistence type="inferred from homology"/>
<dbReference type="SUPFAM" id="SSF53187">
    <property type="entry name" value="Zn-dependent exopeptidases"/>
    <property type="match status" value="1"/>
</dbReference>
<dbReference type="InterPro" id="IPR000819">
    <property type="entry name" value="Peptidase_M17_C"/>
</dbReference>
<name>A0A839XM82_9PSEU</name>
<dbReference type="GO" id="GO:0005737">
    <property type="term" value="C:cytoplasm"/>
    <property type="evidence" value="ECO:0007669"/>
    <property type="project" value="InterPro"/>
</dbReference>
<keyword evidence="3" id="KW-0645">Protease</keyword>
<comment type="caution">
    <text evidence="11">The sequence shown here is derived from an EMBL/GenBank/DDBJ whole genome shotgun (WGS) entry which is preliminary data.</text>
</comment>
<evidence type="ECO:0000256" key="3">
    <source>
        <dbReference type="ARBA" id="ARBA00022670"/>
    </source>
</evidence>
<dbReference type="InterPro" id="IPR011356">
    <property type="entry name" value="Leucine_aapep/pepB"/>
</dbReference>
<dbReference type="PANTHER" id="PTHR11963:SF23">
    <property type="entry name" value="CYTOSOL AMINOPEPTIDASE"/>
    <property type="match status" value="1"/>
</dbReference>
<evidence type="ECO:0000256" key="2">
    <source>
        <dbReference type="ARBA" id="ARBA00022438"/>
    </source>
</evidence>
<feature type="region of interest" description="Disordered" evidence="9">
    <location>
        <begin position="73"/>
        <end position="106"/>
    </location>
</feature>
<dbReference type="GO" id="GO:0070006">
    <property type="term" value="F:metalloaminopeptidase activity"/>
    <property type="evidence" value="ECO:0007669"/>
    <property type="project" value="InterPro"/>
</dbReference>
<gene>
    <name evidence="11" type="ORF">FB384_000772</name>
</gene>
<dbReference type="PANTHER" id="PTHR11963">
    <property type="entry name" value="LEUCINE AMINOPEPTIDASE-RELATED"/>
    <property type="match status" value="1"/>
</dbReference>
<dbReference type="Pfam" id="PF00883">
    <property type="entry name" value="Peptidase_M17"/>
    <property type="match status" value="1"/>
</dbReference>
<evidence type="ECO:0000256" key="9">
    <source>
        <dbReference type="SAM" id="MobiDB-lite"/>
    </source>
</evidence>
<evidence type="ECO:0000256" key="6">
    <source>
        <dbReference type="ARBA" id="ARBA00049972"/>
    </source>
</evidence>
<dbReference type="GO" id="GO:0030145">
    <property type="term" value="F:manganese ion binding"/>
    <property type="evidence" value="ECO:0007669"/>
    <property type="project" value="InterPro"/>
</dbReference>
<sequence>MARAVLPPVPSPIVEVEAGGAARQGERLAVVHAGPDALTEAGYPHADLAADLHVTGKAGEVVDVPVTALTARPSGARSAGAASSGAMSSGTASSTAPSSTAASSTAASSTAPSSAAESVGDGAPMPTWFVGVGDGEPARYRSAGAALVRAAHALAEAESDAGRRVPSQVAVQLPAGVDAEQAAAFTTGVVLGGYRFRVTGEKPKPAVTAVRFDGEPDEELTAAVARAREVAAASALARDLANAPSNVKNPAWLADVAARVAEQTRGLTATIRDETWLAEQAFGGMLAVGGGSASPPRLIELAYRPRGATSHLLLVGKGITFDTGGISIKPAAGMHLMRTDMAAGGAVIAAMRAIAALRLPVKVTALVPAAENHVSGSAYRPGDIVRHYGGRTSEVGNTDAEGRMVLADALGYGIQRFRPDAVVDVATLTGAMKVALGLRTGGVFATDDALAESVCAAGDRAGEQWWRMPLLEDHMGDVRSEIADVKQAAPGPGGVTAALFLREFAGGLPWAHLDIAGPARAEKTYDEVVPGGTGFGARTLVELAASYS</sequence>
<dbReference type="AlphaFoldDB" id="A0A839XM82"/>
<feature type="domain" description="Cytosol aminopeptidase" evidence="10">
    <location>
        <begin position="397"/>
        <end position="404"/>
    </location>
</feature>
<evidence type="ECO:0000256" key="5">
    <source>
        <dbReference type="ARBA" id="ARBA00033172"/>
    </source>
</evidence>
<keyword evidence="4 11" id="KW-0378">Hydrolase</keyword>
<evidence type="ECO:0000313" key="11">
    <source>
        <dbReference type="EMBL" id="MBB3661868.1"/>
    </source>
</evidence>
<evidence type="ECO:0000313" key="12">
    <source>
        <dbReference type="Proteomes" id="UP000564573"/>
    </source>
</evidence>
<dbReference type="PROSITE" id="PS00631">
    <property type="entry name" value="CYTOSOL_AP"/>
    <property type="match status" value="1"/>
</dbReference>
<evidence type="ECO:0000259" key="10">
    <source>
        <dbReference type="PROSITE" id="PS00631"/>
    </source>
</evidence>
<dbReference type="PRINTS" id="PR00481">
    <property type="entry name" value="LAMNOPPTDASE"/>
</dbReference>
<dbReference type="CDD" id="cd00433">
    <property type="entry name" value="Peptidase_M17"/>
    <property type="match status" value="1"/>
</dbReference>
<comment type="function">
    <text evidence="6">Presumably involved in the processing and regular turnover of intracellular proteins. Catalyzes the removal of unsubstituted N-terminal amino acids from various peptides.</text>
</comment>